<gene>
    <name evidence="2" type="ORF">IQ217_16490</name>
</gene>
<protein>
    <submittedName>
        <fullName evidence="2">DUF3887 domain-containing protein</fullName>
    </submittedName>
</protein>
<proteinExistence type="predicted"/>
<reference evidence="2 3" key="1">
    <citation type="submission" date="2020-10" db="EMBL/GenBank/DDBJ databases">
        <authorList>
            <person name="Castelo-Branco R."/>
            <person name="Eusebio N."/>
            <person name="Adriana R."/>
            <person name="Vieira A."/>
            <person name="Brugerolle De Fraissinette N."/>
            <person name="Rezende De Castro R."/>
            <person name="Schneider M.P."/>
            <person name="Vasconcelos V."/>
            <person name="Leao P.N."/>
        </authorList>
    </citation>
    <scope>NUCLEOTIDE SEQUENCE [LARGE SCALE GENOMIC DNA]</scope>
    <source>
        <strain evidence="2 3">LEGE 00031</strain>
    </source>
</reference>
<comment type="caution">
    <text evidence="2">The sequence shown here is derived from an EMBL/GenBank/DDBJ whole genome shotgun (WGS) entry which is preliminary data.</text>
</comment>
<evidence type="ECO:0000313" key="3">
    <source>
        <dbReference type="Proteomes" id="UP000658720"/>
    </source>
</evidence>
<evidence type="ECO:0000313" key="2">
    <source>
        <dbReference type="EMBL" id="MBE9255405.1"/>
    </source>
</evidence>
<evidence type="ECO:0000259" key="1">
    <source>
        <dbReference type="Pfam" id="PF13026"/>
    </source>
</evidence>
<dbReference type="EMBL" id="JADEVV010000062">
    <property type="protein sequence ID" value="MBE9255405.1"/>
    <property type="molecule type" value="Genomic_DNA"/>
</dbReference>
<name>A0ABR9VVM3_9SYNC</name>
<organism evidence="2 3">
    <name type="scientific">Synechocystis salina LEGE 00031</name>
    <dbReference type="NCBI Taxonomy" id="1828736"/>
    <lineage>
        <taxon>Bacteria</taxon>
        <taxon>Bacillati</taxon>
        <taxon>Cyanobacteriota</taxon>
        <taxon>Cyanophyceae</taxon>
        <taxon>Synechococcales</taxon>
        <taxon>Merismopediaceae</taxon>
        <taxon>Synechocystis</taxon>
    </lineage>
</organism>
<keyword evidence="3" id="KW-1185">Reference proteome</keyword>
<accession>A0ABR9VVM3</accession>
<dbReference type="InterPro" id="IPR024981">
    <property type="entry name" value="DUF3887"/>
</dbReference>
<dbReference type="Proteomes" id="UP000658720">
    <property type="component" value="Unassembled WGS sequence"/>
</dbReference>
<feature type="domain" description="DUF3887" evidence="1">
    <location>
        <begin position="50"/>
        <end position="140"/>
    </location>
</feature>
<sequence length="249" mass="28073">MFFNLSLKSINILTVLGLITTPMVIFAPPSYSQERQIITAEQRQELIATSEQILSLINAGQYAAALDYLVPESKDYITPEQIKAIWENEIIAKDGAFEEVVTAKVIDVVNADIVILNARFANISENIQFIYNKEQQLIGFGVPSKQSIDAIVTSFINNLATGEYGLARRYFSPLFKTEIFPAKLEEEWQIELNQYGKFKGIKDIVVRPGVTLSEPDLAIVTLEFEQSTNDYFILFDNQTAIINIDFVTD</sequence>
<dbReference type="RefSeq" id="WP_194020782.1">
    <property type="nucleotide sequence ID" value="NZ_JADEVV010000062.1"/>
</dbReference>
<feature type="domain" description="DUF3887" evidence="1">
    <location>
        <begin position="154"/>
        <end position="243"/>
    </location>
</feature>
<dbReference type="Pfam" id="PF13026">
    <property type="entry name" value="DUF3887"/>
    <property type="match status" value="2"/>
</dbReference>
<dbReference type="Gene3D" id="3.10.450.590">
    <property type="match status" value="2"/>
</dbReference>